<protein>
    <recommendedName>
        <fullName evidence="1">Spermatogenesis-associated protein 20-like TRX domain-containing protein</fullName>
    </recommendedName>
</protein>
<evidence type="ECO:0000313" key="2">
    <source>
        <dbReference type="EMBL" id="CEP13031.1"/>
    </source>
</evidence>
<dbReference type="InterPro" id="IPR004879">
    <property type="entry name" value="Ssp411-like_TRX"/>
</dbReference>
<dbReference type="SUPFAM" id="SSF52833">
    <property type="entry name" value="Thioredoxin-like"/>
    <property type="match status" value="1"/>
</dbReference>
<sequence>MSTNRLIKEKSPYLLQHAHNPVDWFPWGEEAFNIAKQENKPIFLSVGYSTCHWCHVMEHESFENETIAAIMNEKFVNIKGKAANMQEENPGVDKLYMTYVQLTTGQGGWPMSVFLTPDLNPFFGASYFPAEDQYGKPGFKTLLERIAQLWASNPQKVKISGENMTQQLKSYIEAKPAESSSALDPIAVAAETYHHFENSFDSVYGGFGSAPKFPTPVQLQFLLDYYMFNRQTKTTDAQKALDMALFTLKRIAAGGIHDHVGSGFHRYSTDKKWHVPHFEKMLYDQAQLLSLYSSAYQITGEPVFAQGGFYSAEDADSLPFDNSTKKLEGAFCVWEVSELQDILGLVNSHVVGIHYNCKEEGNVDPMQDPQNELKRKNVLSECKSIEETAKTAGMTPSEVYEILVLAKSKLWEYRSKVRPRPHRDEKILTSWNGLMITGLVHAYDAVQDEEIIKLAVEAAEFVYRELYDPTTHILLRSYCNGPSDIQGFVDDYCNLIQALLDLYEVTFNERWIEWAFALQETQNELFYDHEQGGYFNVTVNDKSILVRMKEEQDGAEPSANAVSLRNLARLASLLEVPVYMNKAQETVQAFRLSLSKFPFAIPALVASFMLVSNGLKEIVLAGRPADPTMSTFKKIVSRVFMPNKLVALAKLEGFIASKNSVIKQIAEQSRSTVNEPAAYICENFACGLPIYDVEQLKSALA</sequence>
<dbReference type="STRING" id="35722.A0A0B7N429"/>
<dbReference type="GO" id="GO:0005975">
    <property type="term" value="P:carbohydrate metabolic process"/>
    <property type="evidence" value="ECO:0007669"/>
    <property type="project" value="InterPro"/>
</dbReference>
<dbReference type="EMBL" id="LN728865">
    <property type="protein sequence ID" value="CEP13031.1"/>
    <property type="molecule type" value="Genomic_DNA"/>
</dbReference>
<organism evidence="2 3">
    <name type="scientific">Parasitella parasitica</name>
    <dbReference type="NCBI Taxonomy" id="35722"/>
    <lineage>
        <taxon>Eukaryota</taxon>
        <taxon>Fungi</taxon>
        <taxon>Fungi incertae sedis</taxon>
        <taxon>Mucoromycota</taxon>
        <taxon>Mucoromycotina</taxon>
        <taxon>Mucoromycetes</taxon>
        <taxon>Mucorales</taxon>
        <taxon>Mucorineae</taxon>
        <taxon>Mucoraceae</taxon>
        <taxon>Parasitella</taxon>
    </lineage>
</organism>
<dbReference type="PIRSF" id="PIRSF006402">
    <property type="entry name" value="UCP006402_thioredoxin"/>
    <property type="match status" value="1"/>
</dbReference>
<dbReference type="Gene3D" id="3.40.30.10">
    <property type="entry name" value="Glutaredoxin"/>
    <property type="match status" value="1"/>
</dbReference>
<evidence type="ECO:0000313" key="3">
    <source>
        <dbReference type="Proteomes" id="UP000054107"/>
    </source>
</evidence>
<dbReference type="CDD" id="cd02955">
    <property type="entry name" value="SSP411"/>
    <property type="match status" value="1"/>
</dbReference>
<name>A0A0B7N429_9FUNG</name>
<dbReference type="InterPro" id="IPR036249">
    <property type="entry name" value="Thioredoxin-like_sf"/>
</dbReference>
<keyword evidence="3" id="KW-1185">Reference proteome</keyword>
<dbReference type="InterPro" id="IPR024705">
    <property type="entry name" value="Ssp411"/>
</dbReference>
<accession>A0A0B7N429</accession>
<dbReference type="SUPFAM" id="SSF48208">
    <property type="entry name" value="Six-hairpin glycosidases"/>
    <property type="match status" value="1"/>
</dbReference>
<dbReference type="AlphaFoldDB" id="A0A0B7N429"/>
<dbReference type="PANTHER" id="PTHR42899">
    <property type="entry name" value="SPERMATOGENESIS-ASSOCIATED PROTEIN 20"/>
    <property type="match status" value="1"/>
</dbReference>
<evidence type="ECO:0000259" key="1">
    <source>
        <dbReference type="Pfam" id="PF03190"/>
    </source>
</evidence>
<feature type="domain" description="Spermatogenesis-associated protein 20-like TRX" evidence="1">
    <location>
        <begin position="3"/>
        <end position="169"/>
    </location>
</feature>
<dbReference type="Proteomes" id="UP000054107">
    <property type="component" value="Unassembled WGS sequence"/>
</dbReference>
<dbReference type="InterPro" id="IPR008928">
    <property type="entry name" value="6-hairpin_glycosidase_sf"/>
</dbReference>
<dbReference type="PANTHER" id="PTHR42899:SF1">
    <property type="entry name" value="SPERMATOGENESIS-ASSOCIATED PROTEIN 20"/>
    <property type="match status" value="1"/>
</dbReference>
<dbReference type="Pfam" id="PF03190">
    <property type="entry name" value="Thioredox_DsbH"/>
    <property type="match status" value="1"/>
</dbReference>
<dbReference type="OrthoDB" id="1923667at2759"/>
<proteinExistence type="predicted"/>
<gene>
    <name evidence="2" type="primary">PARPA_07054.1 scaffold 25231</name>
</gene>
<reference evidence="2 3" key="1">
    <citation type="submission" date="2014-09" db="EMBL/GenBank/DDBJ databases">
        <authorList>
            <person name="Ellenberger Sabrina"/>
        </authorList>
    </citation>
    <scope>NUCLEOTIDE SEQUENCE [LARGE SCALE GENOMIC DNA]</scope>
    <source>
        <strain evidence="2 3">CBS 412.66</strain>
    </source>
</reference>